<accession>A0A7H8MHT7</accession>
<dbReference type="Proteomes" id="UP000509345">
    <property type="component" value="Chromosome"/>
</dbReference>
<evidence type="ECO:0000313" key="2">
    <source>
        <dbReference type="EMBL" id="QKW41748.1"/>
    </source>
</evidence>
<feature type="region of interest" description="Disordered" evidence="1">
    <location>
        <begin position="1"/>
        <end position="24"/>
    </location>
</feature>
<dbReference type="InterPro" id="IPR054202">
    <property type="entry name" value="DUF6907"/>
</dbReference>
<dbReference type="GeneID" id="87630315"/>
<dbReference type="EMBL" id="CP054926">
    <property type="protein sequence ID" value="QKW41748.1"/>
    <property type="molecule type" value="Genomic_DNA"/>
</dbReference>
<sequence>MSGDRPTVAPEPRRNPDGTLTINTDDAGEVRFACPTWCRYEHPYRTSRTKAEIAHKSEPQWALTAPTAFGEVGVGPVHISQHPYDPTGSAVLVVVETDTEEFPVGPADARRFAVAFRALADLIDQAADQVEAIRAGEGQ</sequence>
<protein>
    <submittedName>
        <fullName evidence="2">Uncharacterized protein</fullName>
    </submittedName>
</protein>
<evidence type="ECO:0000256" key="1">
    <source>
        <dbReference type="SAM" id="MobiDB-lite"/>
    </source>
</evidence>
<organism evidence="2 3">
    <name type="scientific">Streptomyces microflavus</name>
    <name type="common">Streptomyces lipmanii</name>
    <dbReference type="NCBI Taxonomy" id="1919"/>
    <lineage>
        <taxon>Bacteria</taxon>
        <taxon>Bacillati</taxon>
        <taxon>Actinomycetota</taxon>
        <taxon>Actinomycetes</taxon>
        <taxon>Kitasatosporales</taxon>
        <taxon>Streptomycetaceae</taxon>
        <taxon>Streptomyces</taxon>
    </lineage>
</organism>
<name>A0A7H8MHT7_STRMI</name>
<proteinExistence type="predicted"/>
<evidence type="ECO:0000313" key="3">
    <source>
        <dbReference type="Proteomes" id="UP000509345"/>
    </source>
</evidence>
<dbReference type="AlphaFoldDB" id="A0A7H8MHT7"/>
<gene>
    <name evidence="2" type="ORF">HUT09_03795</name>
</gene>
<dbReference type="Pfam" id="PF21848">
    <property type="entry name" value="DUF6907"/>
    <property type="match status" value="1"/>
</dbReference>
<dbReference type="RefSeq" id="WP_176143218.1">
    <property type="nucleotide sequence ID" value="NZ_CP054926.1"/>
</dbReference>
<reference evidence="2 3" key="1">
    <citation type="submission" date="2020-06" db="EMBL/GenBank/DDBJ databases">
        <title>Genome mining for natural products.</title>
        <authorList>
            <person name="Zhang B."/>
            <person name="Shi J."/>
            <person name="Ge H."/>
        </authorList>
    </citation>
    <scope>NUCLEOTIDE SEQUENCE [LARGE SCALE GENOMIC DNA]</scope>
    <source>
        <strain evidence="2 3">NA06532</strain>
    </source>
</reference>